<feature type="binding site" evidence="12">
    <location>
        <position position="23"/>
    </location>
    <ligand>
        <name>a divalent metal cation</name>
        <dbReference type="ChEBI" id="CHEBI:60240"/>
    </ligand>
</feature>
<dbReference type="GO" id="GO:0043137">
    <property type="term" value="P:DNA replication, removal of RNA primer"/>
    <property type="evidence" value="ECO:0007669"/>
    <property type="project" value="TreeGrafter"/>
</dbReference>
<accession>A0A955LH10</accession>
<evidence type="ECO:0000313" key="15">
    <source>
        <dbReference type="EMBL" id="MCA9390224.1"/>
    </source>
</evidence>
<dbReference type="PANTHER" id="PTHR10954">
    <property type="entry name" value="RIBONUCLEASE H2 SUBUNIT A"/>
    <property type="match status" value="1"/>
</dbReference>
<dbReference type="InterPro" id="IPR024567">
    <property type="entry name" value="RNase_HII/HIII_dom"/>
</dbReference>
<comment type="catalytic activity">
    <reaction evidence="1 12 13">
        <text>Endonucleolytic cleavage to 5'-phosphomonoester.</text>
        <dbReference type="EC" id="3.1.26.4"/>
    </reaction>
</comment>
<keyword evidence="8 12" id="KW-0479">Metal-binding</keyword>
<reference evidence="15" key="2">
    <citation type="journal article" date="2021" name="Microbiome">
        <title>Successional dynamics and alternative stable states in a saline activated sludge microbial community over 9 years.</title>
        <authorList>
            <person name="Wang Y."/>
            <person name="Ye J."/>
            <person name="Ju F."/>
            <person name="Liu L."/>
            <person name="Boyd J.A."/>
            <person name="Deng Y."/>
            <person name="Parks D.H."/>
            <person name="Jiang X."/>
            <person name="Yin X."/>
            <person name="Woodcroft B.J."/>
            <person name="Tyson G.W."/>
            <person name="Hugenholtz P."/>
            <person name="Polz M.F."/>
            <person name="Zhang T."/>
        </authorList>
    </citation>
    <scope>NUCLEOTIDE SEQUENCE</scope>
    <source>
        <strain evidence="15">HKST-UBA01</strain>
    </source>
</reference>
<dbReference type="PROSITE" id="PS51975">
    <property type="entry name" value="RNASE_H_2"/>
    <property type="match status" value="1"/>
</dbReference>
<keyword evidence="10 12" id="KW-0378">Hydrolase</keyword>
<evidence type="ECO:0000313" key="16">
    <source>
        <dbReference type="Proteomes" id="UP000701698"/>
    </source>
</evidence>
<evidence type="ECO:0000256" key="2">
    <source>
        <dbReference type="ARBA" id="ARBA00001946"/>
    </source>
</evidence>
<evidence type="ECO:0000256" key="4">
    <source>
        <dbReference type="ARBA" id="ARBA00004496"/>
    </source>
</evidence>
<evidence type="ECO:0000256" key="9">
    <source>
        <dbReference type="ARBA" id="ARBA00022759"/>
    </source>
</evidence>
<evidence type="ECO:0000256" key="13">
    <source>
        <dbReference type="RuleBase" id="RU003515"/>
    </source>
</evidence>
<dbReference type="PANTHER" id="PTHR10954:SF18">
    <property type="entry name" value="RIBONUCLEASE HII"/>
    <property type="match status" value="1"/>
</dbReference>
<dbReference type="GO" id="GO:0032299">
    <property type="term" value="C:ribonuclease H2 complex"/>
    <property type="evidence" value="ECO:0007669"/>
    <property type="project" value="TreeGrafter"/>
</dbReference>
<dbReference type="NCBIfam" id="NF000595">
    <property type="entry name" value="PRK00015.1-3"/>
    <property type="match status" value="1"/>
</dbReference>
<gene>
    <name evidence="15" type="ORF">KC571_02365</name>
</gene>
<name>A0A955LH10_UNCKA</name>
<comment type="caution">
    <text evidence="15">The sequence shown here is derived from an EMBL/GenBank/DDBJ whole genome shotgun (WGS) entry which is preliminary data.</text>
</comment>
<evidence type="ECO:0000256" key="7">
    <source>
        <dbReference type="ARBA" id="ARBA00022722"/>
    </source>
</evidence>
<dbReference type="Pfam" id="PF01351">
    <property type="entry name" value="RNase_HII"/>
    <property type="match status" value="1"/>
</dbReference>
<dbReference type="InterPro" id="IPR036397">
    <property type="entry name" value="RNaseH_sf"/>
</dbReference>
<evidence type="ECO:0000259" key="14">
    <source>
        <dbReference type="PROSITE" id="PS51975"/>
    </source>
</evidence>
<dbReference type="InterPro" id="IPR012337">
    <property type="entry name" value="RNaseH-like_sf"/>
</dbReference>
<dbReference type="CDD" id="cd07182">
    <property type="entry name" value="RNase_HII_bacteria_HII_like"/>
    <property type="match status" value="1"/>
</dbReference>
<proteinExistence type="inferred from homology"/>
<dbReference type="EMBL" id="JAGQKX010000048">
    <property type="protein sequence ID" value="MCA9390224.1"/>
    <property type="molecule type" value="Genomic_DNA"/>
</dbReference>
<comment type="subcellular location">
    <subcellularLocation>
        <location evidence="4">Cytoplasm</location>
    </subcellularLocation>
</comment>
<protein>
    <recommendedName>
        <fullName evidence="13">Ribonuclease</fullName>
        <ecNumber evidence="13">3.1.26.4</ecNumber>
    </recommendedName>
</protein>
<dbReference type="AlphaFoldDB" id="A0A955LH10"/>
<evidence type="ECO:0000256" key="11">
    <source>
        <dbReference type="ARBA" id="ARBA00023211"/>
    </source>
</evidence>
<comment type="function">
    <text evidence="3 13">Endonuclease that specifically degrades the RNA of RNA-DNA hybrids.</text>
</comment>
<dbReference type="GO" id="GO:0004523">
    <property type="term" value="F:RNA-DNA hybrid ribonuclease activity"/>
    <property type="evidence" value="ECO:0007669"/>
    <property type="project" value="UniProtKB-UniRule"/>
</dbReference>
<dbReference type="Gene3D" id="3.30.420.10">
    <property type="entry name" value="Ribonuclease H-like superfamily/Ribonuclease H"/>
    <property type="match status" value="1"/>
</dbReference>
<reference evidence="15" key="1">
    <citation type="submission" date="2020-04" db="EMBL/GenBank/DDBJ databases">
        <authorList>
            <person name="Zhang T."/>
        </authorList>
    </citation>
    <scope>NUCLEOTIDE SEQUENCE</scope>
    <source>
        <strain evidence="15">HKST-UBA01</strain>
    </source>
</reference>
<dbReference type="GO" id="GO:0046872">
    <property type="term" value="F:metal ion binding"/>
    <property type="evidence" value="ECO:0007669"/>
    <property type="project" value="UniProtKB-KW"/>
</dbReference>
<keyword evidence="7 12" id="KW-0540">Nuclease</keyword>
<feature type="binding site" evidence="12">
    <location>
        <position position="116"/>
    </location>
    <ligand>
        <name>a divalent metal cation</name>
        <dbReference type="ChEBI" id="CHEBI:60240"/>
    </ligand>
</feature>
<evidence type="ECO:0000256" key="6">
    <source>
        <dbReference type="ARBA" id="ARBA00022490"/>
    </source>
</evidence>
<dbReference type="GO" id="GO:0006298">
    <property type="term" value="P:mismatch repair"/>
    <property type="evidence" value="ECO:0007669"/>
    <property type="project" value="TreeGrafter"/>
</dbReference>
<dbReference type="InterPro" id="IPR001352">
    <property type="entry name" value="RNase_HII/HIII"/>
</dbReference>
<dbReference type="SUPFAM" id="SSF53098">
    <property type="entry name" value="Ribonuclease H-like"/>
    <property type="match status" value="1"/>
</dbReference>
<keyword evidence="9 12" id="KW-0255">Endonuclease</keyword>
<organism evidence="15 16">
    <name type="scientific">candidate division WWE3 bacterium</name>
    <dbReference type="NCBI Taxonomy" id="2053526"/>
    <lineage>
        <taxon>Bacteria</taxon>
        <taxon>Katanobacteria</taxon>
    </lineage>
</organism>
<evidence type="ECO:0000256" key="8">
    <source>
        <dbReference type="ARBA" id="ARBA00022723"/>
    </source>
</evidence>
<comment type="similarity">
    <text evidence="5 13">Belongs to the RNase HII family.</text>
</comment>
<dbReference type="EC" id="3.1.26.4" evidence="13"/>
<feature type="domain" description="RNase H type-2" evidence="14">
    <location>
        <begin position="17"/>
        <end position="204"/>
    </location>
</feature>
<dbReference type="InterPro" id="IPR022898">
    <property type="entry name" value="RNase_HII"/>
</dbReference>
<evidence type="ECO:0000256" key="12">
    <source>
        <dbReference type="PROSITE-ProRule" id="PRU01319"/>
    </source>
</evidence>
<evidence type="ECO:0000256" key="10">
    <source>
        <dbReference type="ARBA" id="ARBA00022801"/>
    </source>
</evidence>
<sequence>MAASFEIEQTLWEQGYQYIVGLDEVGRGSWAGPVVVAAVIFPQNTTLDVVLDDSKKLTPTKRAKLISPIQETSLAYAYGSADNRYIDTYGIVPATQYAMKSALEKLSVQPDFHLVDAFIIEHINEARQQAIIRGDAISSSIAAASILAKEYRDALMRTYDNDESYAPYQFGQHKGYGTKIHSEAISAFGLSDLHRKSFVPDRLL</sequence>
<dbReference type="GO" id="GO:0005737">
    <property type="term" value="C:cytoplasm"/>
    <property type="evidence" value="ECO:0007669"/>
    <property type="project" value="UniProtKB-SubCell"/>
</dbReference>
<dbReference type="Proteomes" id="UP000701698">
    <property type="component" value="Unassembled WGS sequence"/>
</dbReference>
<comment type="cofactor">
    <cofactor evidence="2">
        <name>Mg(2+)</name>
        <dbReference type="ChEBI" id="CHEBI:18420"/>
    </cofactor>
</comment>
<evidence type="ECO:0000256" key="3">
    <source>
        <dbReference type="ARBA" id="ARBA00004065"/>
    </source>
</evidence>
<evidence type="ECO:0000256" key="5">
    <source>
        <dbReference type="ARBA" id="ARBA00007383"/>
    </source>
</evidence>
<evidence type="ECO:0000256" key="1">
    <source>
        <dbReference type="ARBA" id="ARBA00000077"/>
    </source>
</evidence>
<comment type="cofactor">
    <cofactor evidence="12">
        <name>Mn(2+)</name>
        <dbReference type="ChEBI" id="CHEBI:29035"/>
    </cofactor>
    <cofactor evidence="12">
        <name>Mg(2+)</name>
        <dbReference type="ChEBI" id="CHEBI:18420"/>
    </cofactor>
    <text evidence="12">Manganese or magnesium. Binds 1 divalent metal ion per monomer in the absence of substrate. May bind a second metal ion after substrate binding.</text>
</comment>
<dbReference type="GO" id="GO:0003723">
    <property type="term" value="F:RNA binding"/>
    <property type="evidence" value="ECO:0007669"/>
    <property type="project" value="UniProtKB-UniRule"/>
</dbReference>
<keyword evidence="6" id="KW-0963">Cytoplasm</keyword>
<feature type="binding site" evidence="12">
    <location>
        <position position="24"/>
    </location>
    <ligand>
        <name>a divalent metal cation</name>
        <dbReference type="ChEBI" id="CHEBI:60240"/>
    </ligand>
</feature>
<keyword evidence="11" id="KW-0464">Manganese</keyword>